<evidence type="ECO:0000256" key="1">
    <source>
        <dbReference type="SAM" id="MobiDB-lite"/>
    </source>
</evidence>
<name>A0A0V0XLS9_TRIPS</name>
<organism evidence="3 4">
    <name type="scientific">Trichinella pseudospiralis</name>
    <name type="common">Parasitic roundworm</name>
    <dbReference type="NCBI Taxonomy" id="6337"/>
    <lineage>
        <taxon>Eukaryota</taxon>
        <taxon>Metazoa</taxon>
        <taxon>Ecdysozoa</taxon>
        <taxon>Nematoda</taxon>
        <taxon>Enoplea</taxon>
        <taxon>Dorylaimia</taxon>
        <taxon>Trichinellida</taxon>
        <taxon>Trichinellidae</taxon>
        <taxon>Trichinella</taxon>
    </lineage>
</organism>
<dbReference type="AlphaFoldDB" id="A0A0V0XLS9"/>
<dbReference type="EMBL" id="JYDU01000526">
    <property type="protein sequence ID" value="KRX86027.1"/>
    <property type="molecule type" value="Genomic_DNA"/>
</dbReference>
<sequence length="77" mass="8211">MIYFGKKYSNSAADENSASVSNADWLSAKLCASKSTSVGVEFVKVFAVIDSPSDETDKSVSADAVDDEDPDVEIENL</sequence>
<protein>
    <submittedName>
        <fullName evidence="3">Uncharacterized protein</fullName>
    </submittedName>
</protein>
<dbReference type="Proteomes" id="UP000054815">
    <property type="component" value="Unassembled WGS sequence"/>
</dbReference>
<comment type="caution">
    <text evidence="3">The sequence shown here is derived from an EMBL/GenBank/DDBJ whole genome shotgun (WGS) entry which is preliminary data.</text>
</comment>
<accession>A0A0V0XLS9</accession>
<dbReference type="EMBL" id="JYDU01000216">
    <property type="protein sequence ID" value="KRX88896.1"/>
    <property type="molecule type" value="Genomic_DNA"/>
</dbReference>
<feature type="compositionally biased region" description="Acidic residues" evidence="1">
    <location>
        <begin position="64"/>
        <end position="77"/>
    </location>
</feature>
<gene>
    <name evidence="3" type="ORF">T4E_1026</name>
    <name evidence="2" type="ORF">T4E_1742</name>
</gene>
<evidence type="ECO:0000313" key="4">
    <source>
        <dbReference type="Proteomes" id="UP000054815"/>
    </source>
</evidence>
<feature type="region of interest" description="Disordered" evidence="1">
    <location>
        <begin position="53"/>
        <end position="77"/>
    </location>
</feature>
<evidence type="ECO:0000313" key="3">
    <source>
        <dbReference type="EMBL" id="KRX88896.1"/>
    </source>
</evidence>
<evidence type="ECO:0000313" key="2">
    <source>
        <dbReference type="EMBL" id="KRX86027.1"/>
    </source>
</evidence>
<reference evidence="3 4" key="1">
    <citation type="submission" date="2015-01" db="EMBL/GenBank/DDBJ databases">
        <title>Evolution of Trichinella species and genotypes.</title>
        <authorList>
            <person name="Korhonen P.K."/>
            <person name="Edoardo P."/>
            <person name="Giuseppe L.R."/>
            <person name="Gasser R.B."/>
        </authorList>
    </citation>
    <scope>NUCLEOTIDE SEQUENCE [LARGE SCALE GENOMIC DNA]</scope>
    <source>
        <strain evidence="3">ISS141</strain>
    </source>
</reference>
<proteinExistence type="predicted"/>